<comment type="similarity">
    <text evidence="1 2">Belongs to the flagella basal body rod proteins family.</text>
</comment>
<evidence type="ECO:0000256" key="2">
    <source>
        <dbReference type="RuleBase" id="RU362116"/>
    </source>
</evidence>
<dbReference type="InterPro" id="IPR053967">
    <property type="entry name" value="LlgE_F_G-like_D1"/>
</dbReference>
<protein>
    <submittedName>
        <fullName evidence="6">Flagellar hook-basal body protein</fullName>
    </submittedName>
</protein>
<dbReference type="AlphaFoldDB" id="A0A934MVA4"/>
<feature type="domain" description="Flagellar basal body rod protein N-terminal" evidence="3">
    <location>
        <begin position="10"/>
        <end position="35"/>
    </location>
</feature>
<gene>
    <name evidence="6" type="ORF">JFN88_11570</name>
</gene>
<dbReference type="EMBL" id="JAELUP010000061">
    <property type="protein sequence ID" value="MBJ6361902.1"/>
    <property type="molecule type" value="Genomic_DNA"/>
</dbReference>
<dbReference type="Proteomes" id="UP000640274">
    <property type="component" value="Unassembled WGS sequence"/>
</dbReference>
<dbReference type="NCBIfam" id="TIGR03506">
    <property type="entry name" value="FlgEFG_subfam"/>
    <property type="match status" value="1"/>
</dbReference>
<dbReference type="InterPro" id="IPR020013">
    <property type="entry name" value="Flagellar_FlgE/F/G"/>
</dbReference>
<feature type="domain" description="Flagellar hook protein FlgE/F/G-like D1" evidence="5">
    <location>
        <begin position="96"/>
        <end position="168"/>
    </location>
</feature>
<dbReference type="SUPFAM" id="SSF117143">
    <property type="entry name" value="Flagellar hook protein flgE"/>
    <property type="match status" value="1"/>
</dbReference>
<evidence type="ECO:0000259" key="5">
    <source>
        <dbReference type="Pfam" id="PF22692"/>
    </source>
</evidence>
<sequence>MNSSMINAMVSMNGMQQKLDLLADNIANVNTVGYKRKEASFEDLLTNMKQQGDAFRQPVRLTPLGFNQGWGSRLTMVQPDMAQGPIQPSDNPYDIAIQGDALFEVQTSPDGNRAYTRSGSFQMTLDANGIAQLTTPDGYPVIAQLPDGQEGPIRLPDGYTLRVQNNGELEGVSRDGFTTVQLGRMKLVQAMKPGVLTPVADNLFVVAEGLDREAVVRTVVPGENQEINLMQGYLEQSNVNLTNEMTELMIVQRAYQMSARALTSSDTMMGLANSLRG</sequence>
<dbReference type="PANTHER" id="PTHR30435">
    <property type="entry name" value="FLAGELLAR PROTEIN"/>
    <property type="match status" value="1"/>
</dbReference>
<evidence type="ECO:0000259" key="3">
    <source>
        <dbReference type="Pfam" id="PF00460"/>
    </source>
</evidence>
<keyword evidence="6" id="KW-0966">Cell projection</keyword>
<organism evidence="6 7">
    <name type="scientific">Paenibacillus roseus</name>
    <dbReference type="NCBI Taxonomy" id="2798579"/>
    <lineage>
        <taxon>Bacteria</taxon>
        <taxon>Bacillati</taxon>
        <taxon>Bacillota</taxon>
        <taxon>Bacilli</taxon>
        <taxon>Bacillales</taxon>
        <taxon>Paenibacillaceae</taxon>
        <taxon>Paenibacillus</taxon>
    </lineage>
</organism>
<dbReference type="InterPro" id="IPR001444">
    <property type="entry name" value="Flag_bb_rod_N"/>
</dbReference>
<dbReference type="InterPro" id="IPR010930">
    <property type="entry name" value="Flg_bb/hook_C_dom"/>
</dbReference>
<dbReference type="GO" id="GO:0071978">
    <property type="term" value="P:bacterial-type flagellum-dependent swarming motility"/>
    <property type="evidence" value="ECO:0007669"/>
    <property type="project" value="TreeGrafter"/>
</dbReference>
<dbReference type="RefSeq" id="WP_199019453.1">
    <property type="nucleotide sequence ID" value="NZ_JAELUP010000061.1"/>
</dbReference>
<feature type="domain" description="Flagellar basal-body/hook protein C-terminal" evidence="4">
    <location>
        <begin position="230"/>
        <end position="275"/>
    </location>
</feature>
<keyword evidence="7" id="KW-1185">Reference proteome</keyword>
<accession>A0A934MVA4</accession>
<evidence type="ECO:0000313" key="7">
    <source>
        <dbReference type="Proteomes" id="UP000640274"/>
    </source>
</evidence>
<name>A0A934MVA4_9BACL</name>
<dbReference type="Pfam" id="PF00460">
    <property type="entry name" value="Flg_bb_rod"/>
    <property type="match status" value="1"/>
</dbReference>
<proteinExistence type="inferred from homology"/>
<evidence type="ECO:0000259" key="4">
    <source>
        <dbReference type="Pfam" id="PF06429"/>
    </source>
</evidence>
<dbReference type="PANTHER" id="PTHR30435:SF19">
    <property type="entry name" value="FLAGELLAR BASAL-BODY ROD PROTEIN FLGG"/>
    <property type="match status" value="1"/>
</dbReference>
<comment type="caution">
    <text evidence="6">The sequence shown here is derived from an EMBL/GenBank/DDBJ whole genome shotgun (WGS) entry which is preliminary data.</text>
</comment>
<dbReference type="InterPro" id="IPR037925">
    <property type="entry name" value="FlgE/F/G-like"/>
</dbReference>
<dbReference type="Pfam" id="PF06429">
    <property type="entry name" value="Flg_bbr_C"/>
    <property type="match status" value="1"/>
</dbReference>
<keyword evidence="6" id="KW-0282">Flagellum</keyword>
<evidence type="ECO:0000256" key="1">
    <source>
        <dbReference type="ARBA" id="ARBA00009677"/>
    </source>
</evidence>
<keyword evidence="6" id="KW-0969">Cilium</keyword>
<dbReference type="Pfam" id="PF22692">
    <property type="entry name" value="LlgE_F_G_D1"/>
    <property type="match status" value="1"/>
</dbReference>
<dbReference type="GO" id="GO:0009425">
    <property type="term" value="C:bacterial-type flagellum basal body"/>
    <property type="evidence" value="ECO:0007669"/>
    <property type="project" value="UniProtKB-SubCell"/>
</dbReference>
<keyword evidence="2" id="KW-0975">Bacterial flagellum</keyword>
<reference evidence="6" key="1">
    <citation type="submission" date="2020-12" db="EMBL/GenBank/DDBJ databases">
        <authorList>
            <person name="Huq M.A."/>
        </authorList>
    </citation>
    <scope>NUCLEOTIDE SEQUENCE</scope>
    <source>
        <strain evidence="6">MAHUQ-46</strain>
    </source>
</reference>
<evidence type="ECO:0000313" key="6">
    <source>
        <dbReference type="EMBL" id="MBJ6361902.1"/>
    </source>
</evidence>
<comment type="subcellular location">
    <subcellularLocation>
        <location evidence="2">Bacterial flagellum basal body</location>
    </subcellularLocation>
</comment>